<evidence type="ECO:0000313" key="1">
    <source>
        <dbReference type="EMBL" id="ORX84844.1"/>
    </source>
</evidence>
<keyword evidence="2" id="KW-1185">Reference proteome</keyword>
<gene>
    <name evidence="1" type="ORF">BCR32DRAFT_111768</name>
</gene>
<dbReference type="OrthoDB" id="10525699at2759"/>
<reference evidence="1 2" key="1">
    <citation type="submission" date="2016-08" db="EMBL/GenBank/DDBJ databases">
        <title>A Parts List for Fungal Cellulosomes Revealed by Comparative Genomics.</title>
        <authorList>
            <consortium name="DOE Joint Genome Institute"/>
            <person name="Haitjema C.H."/>
            <person name="Gilmore S.P."/>
            <person name="Henske J.K."/>
            <person name="Solomon K.V."/>
            <person name="De Groot R."/>
            <person name="Kuo A."/>
            <person name="Mondo S.J."/>
            <person name="Salamov A.A."/>
            <person name="Labutti K."/>
            <person name="Zhao Z."/>
            <person name="Chiniquy J."/>
            <person name="Barry K."/>
            <person name="Brewer H.M."/>
            <person name="Purvine S.O."/>
            <person name="Wright A.T."/>
            <person name="Boxma B."/>
            <person name="Van Alen T."/>
            <person name="Hackstein J.H."/>
            <person name="Baker S.E."/>
            <person name="Grigoriev I.V."/>
            <person name="O'Malley M.A."/>
        </authorList>
    </citation>
    <scope>NUCLEOTIDE SEQUENCE [LARGE SCALE GENOMIC DNA]</scope>
    <source>
        <strain evidence="1 2">S4</strain>
    </source>
</reference>
<dbReference type="AlphaFoldDB" id="A0A1Y1XHI5"/>
<proteinExistence type="predicted"/>
<organism evidence="1 2">
    <name type="scientific">Anaeromyces robustus</name>
    <dbReference type="NCBI Taxonomy" id="1754192"/>
    <lineage>
        <taxon>Eukaryota</taxon>
        <taxon>Fungi</taxon>
        <taxon>Fungi incertae sedis</taxon>
        <taxon>Chytridiomycota</taxon>
        <taxon>Chytridiomycota incertae sedis</taxon>
        <taxon>Neocallimastigomycetes</taxon>
        <taxon>Neocallimastigales</taxon>
        <taxon>Neocallimastigaceae</taxon>
        <taxon>Anaeromyces</taxon>
    </lineage>
</organism>
<reference evidence="1 2" key="2">
    <citation type="submission" date="2016-08" db="EMBL/GenBank/DDBJ databases">
        <title>Pervasive Adenine N6-methylation of Active Genes in Fungi.</title>
        <authorList>
            <consortium name="DOE Joint Genome Institute"/>
            <person name="Mondo S.J."/>
            <person name="Dannebaum R.O."/>
            <person name="Kuo R.C."/>
            <person name="Labutti K."/>
            <person name="Haridas S."/>
            <person name="Kuo A."/>
            <person name="Salamov A."/>
            <person name="Ahrendt S.R."/>
            <person name="Lipzen A."/>
            <person name="Sullivan W."/>
            <person name="Andreopoulos W.B."/>
            <person name="Clum A."/>
            <person name="Lindquist E."/>
            <person name="Daum C."/>
            <person name="Ramamoorthy G.K."/>
            <person name="Gryganskyi A."/>
            <person name="Culley D."/>
            <person name="Magnuson J.K."/>
            <person name="James T.Y."/>
            <person name="O'Malley M.A."/>
            <person name="Stajich J.E."/>
            <person name="Spatafora J.W."/>
            <person name="Visel A."/>
            <person name="Grigoriev I.V."/>
        </authorList>
    </citation>
    <scope>NUCLEOTIDE SEQUENCE [LARGE SCALE GENOMIC DNA]</scope>
    <source>
        <strain evidence="1 2">S4</strain>
    </source>
</reference>
<protein>
    <submittedName>
        <fullName evidence="1">Uncharacterized protein</fullName>
    </submittedName>
</protein>
<name>A0A1Y1XHI5_9FUNG</name>
<dbReference type="Gene3D" id="3.40.190.10">
    <property type="entry name" value="Periplasmic binding protein-like II"/>
    <property type="match status" value="1"/>
</dbReference>
<dbReference type="EMBL" id="MCFG01000045">
    <property type="protein sequence ID" value="ORX84844.1"/>
    <property type="molecule type" value="Genomic_DNA"/>
</dbReference>
<sequence length="129" mass="14726">MVSYADNGLCSIYEFIYSCRESYDAPFPELTSETTVNALKLLKKVKTEVSSDEIFRSDSFMDINLFTGRGIFIRYWFIYRLLNIENFPYVISSLPGIKEGISSAAFTGYNIGIVKNIDEKKKEAALIFI</sequence>
<evidence type="ECO:0000313" key="2">
    <source>
        <dbReference type="Proteomes" id="UP000193944"/>
    </source>
</evidence>
<accession>A0A1Y1XHI5</accession>
<comment type="caution">
    <text evidence="1">The sequence shown here is derived from an EMBL/GenBank/DDBJ whole genome shotgun (WGS) entry which is preliminary data.</text>
</comment>
<dbReference type="Proteomes" id="UP000193944">
    <property type="component" value="Unassembled WGS sequence"/>
</dbReference>